<evidence type="ECO:0000259" key="10">
    <source>
        <dbReference type="PROSITE" id="PS51198"/>
    </source>
</evidence>
<evidence type="ECO:0000256" key="5">
    <source>
        <dbReference type="ARBA" id="ARBA00023235"/>
    </source>
</evidence>
<name>A0ABY6CUJ6_9BACT</name>
<evidence type="ECO:0000256" key="9">
    <source>
        <dbReference type="PROSITE-ProRule" id="PRU00560"/>
    </source>
</evidence>
<keyword evidence="3 9" id="KW-0347">Helicase</keyword>
<dbReference type="PROSITE" id="PS51198">
    <property type="entry name" value="UVRD_HELICASE_ATP_BIND"/>
    <property type="match status" value="1"/>
</dbReference>
<dbReference type="SUPFAM" id="SSF52540">
    <property type="entry name" value="P-loop containing nucleoside triphosphate hydrolases"/>
    <property type="match status" value="1"/>
</dbReference>
<evidence type="ECO:0000256" key="3">
    <source>
        <dbReference type="ARBA" id="ARBA00022806"/>
    </source>
</evidence>
<gene>
    <name evidence="12" type="ORF">N6H18_17780</name>
</gene>
<keyword evidence="13" id="KW-1185">Reference proteome</keyword>
<keyword evidence="1 9" id="KW-0547">Nucleotide-binding</keyword>
<dbReference type="Proteomes" id="UP001065174">
    <property type="component" value="Chromosome"/>
</dbReference>
<comment type="catalytic activity">
    <reaction evidence="6">
        <text>Couples ATP hydrolysis with the unwinding of duplex DNA by translocating in the 3'-5' direction.</text>
        <dbReference type="EC" id="5.6.2.4"/>
    </reaction>
</comment>
<comment type="catalytic activity">
    <reaction evidence="8">
        <text>ATP + H2O = ADP + phosphate + H(+)</text>
        <dbReference type="Rhea" id="RHEA:13065"/>
        <dbReference type="ChEBI" id="CHEBI:15377"/>
        <dbReference type="ChEBI" id="CHEBI:15378"/>
        <dbReference type="ChEBI" id="CHEBI:30616"/>
        <dbReference type="ChEBI" id="CHEBI:43474"/>
        <dbReference type="ChEBI" id="CHEBI:456216"/>
        <dbReference type="EC" id="5.6.2.4"/>
    </reaction>
</comment>
<keyword evidence="5" id="KW-0413">Isomerase</keyword>
<organism evidence="12 13">
    <name type="scientific">Reichenbachiella agarivorans</name>
    <dbReference type="NCBI Taxonomy" id="2979464"/>
    <lineage>
        <taxon>Bacteria</taxon>
        <taxon>Pseudomonadati</taxon>
        <taxon>Bacteroidota</taxon>
        <taxon>Cytophagia</taxon>
        <taxon>Cytophagales</taxon>
        <taxon>Reichenbachiellaceae</taxon>
        <taxon>Reichenbachiella</taxon>
    </lineage>
</organism>
<feature type="domain" description="UvrD-like helicase ATP-binding" evidence="10">
    <location>
        <begin position="1"/>
        <end position="454"/>
    </location>
</feature>
<proteinExistence type="predicted"/>
<dbReference type="PANTHER" id="PTHR11070:SF67">
    <property type="entry name" value="DNA 3'-5' HELICASE"/>
    <property type="match status" value="1"/>
</dbReference>
<dbReference type="Pfam" id="PF00580">
    <property type="entry name" value="UvrD-helicase"/>
    <property type="match status" value="1"/>
</dbReference>
<reference evidence="12" key="1">
    <citation type="submission" date="2022-09" db="EMBL/GenBank/DDBJ databases">
        <title>Comparative genomics and taxonomic characterization of three novel marine species of genus Reichenbachiella exhibiting antioxidant and polysaccharide degradation activities.</title>
        <authorList>
            <person name="Muhammad N."/>
            <person name="Lee Y.-J."/>
            <person name="Ko J."/>
            <person name="Kim S.-G."/>
        </authorList>
    </citation>
    <scope>NUCLEOTIDE SEQUENCE</scope>
    <source>
        <strain evidence="12">BKB1-1</strain>
    </source>
</reference>
<dbReference type="EMBL" id="CP106679">
    <property type="protein sequence ID" value="UXP34206.1"/>
    <property type="molecule type" value="Genomic_DNA"/>
</dbReference>
<evidence type="ECO:0000256" key="1">
    <source>
        <dbReference type="ARBA" id="ARBA00022741"/>
    </source>
</evidence>
<dbReference type="InterPro" id="IPR014016">
    <property type="entry name" value="UvrD-like_ATP-bd"/>
</dbReference>
<dbReference type="Gene3D" id="1.10.3170.10">
    <property type="entry name" value="Recbcd, chain B, domain 2"/>
    <property type="match status" value="1"/>
</dbReference>
<evidence type="ECO:0000313" key="13">
    <source>
        <dbReference type="Proteomes" id="UP001065174"/>
    </source>
</evidence>
<dbReference type="InterPro" id="IPR027417">
    <property type="entry name" value="P-loop_NTPase"/>
</dbReference>
<dbReference type="Pfam" id="PF13361">
    <property type="entry name" value="UvrD_C"/>
    <property type="match status" value="2"/>
</dbReference>
<accession>A0ABY6CUJ6</accession>
<dbReference type="InterPro" id="IPR014017">
    <property type="entry name" value="DNA_helicase_UvrD-like_C"/>
</dbReference>
<dbReference type="PROSITE" id="PS51217">
    <property type="entry name" value="UVRD_HELICASE_CTER"/>
    <property type="match status" value="1"/>
</dbReference>
<feature type="binding site" evidence="9">
    <location>
        <begin position="4"/>
        <end position="11"/>
    </location>
    <ligand>
        <name>ATP</name>
        <dbReference type="ChEBI" id="CHEBI:30616"/>
    </ligand>
</feature>
<dbReference type="EC" id="5.6.2.4" evidence="7"/>
<keyword evidence="4 9" id="KW-0067">ATP-binding</keyword>
<sequence>MYRASAGSGKTYTLTYNYLRLVLKYPDYFKSVLAVTFTNKATQEMKSRIVETLKELSSHGHGMATQLKEDLGLSDAQLKERASQVLLSILHNYSFFAVTTIDAFFQKVVRSFAREIGIHTGFKIELDQNKVLKEVVDQMIQKISEDAQLLKWLTDFAISEINEGKSWDTSKSILTLSKELFKEEVVDKREQVFEKLEETTFMDGLIKNVRQRIVEFESTYRGIGQSAVQMIEGYGLTEGSFTYGSSGVGGYMYKVSQGDIKEPGVRVSKALEEDAWVAKTSKEKDQVMSLVHAGLRDLLTEMVAYYESHVEIYNSLTQVSRQLYAFGLLSRISQEIVQYKDENELLLISDFQLFLNEIISDSDSPYVYEKIGTRYKHYLIDEFQDTSSMQWGNFKPLIQDSLSSGNFNMVVGDVKQSIYRWRGGDWDILLNKVKQGIDASVIDELNLKTNRRSKENIVSFNNDFFEQAPYMIESALQGGSEILRVQEAYDQSSQELFDTSGEGLIQLDFYEKSEVEKDYPMQILIQNIQTLQRANYALSDIAILVRGNREGREVAQALMNHQMEYPDDGFSYDVLSNESLYIKNNKAVHLMLQLLNYILFPHEKLYKKQVEYALKFWFEDEELPTVMEQIRSKLTKWQSFRLSELIQVIVRQFDLLDSEEDLPYVMAFSDAVDDFLEYESDTIVDFINWWSDHDKRSIQVSENQDAMAIMTIHKSKGLQFKAVLIPFCNWLFDHRAGLMSQFLWSERANDPAVLGLPLVPVKYTATLSNTIFSKDYFAEKHDIHLDNLNLLYVAMTRAEEALFITSAIDKNAKSIKTSGQLVYEYALKQGLIEEDKQQAVVGQLPAFSSYDAKTVSSYSIHPRKLATELGNNIILRYQSRILEEAQIDSINYGDIVHWIFSKITKRSDFSSAIEMAVLKFGLRTTEIDEIKTRLRQIWDLPQVPQWFTDGWEVKNEASILLSDGKMKRPDRVVIKGDRALVIDYKTGAKSAGHIRQVEEYKSILAKMGYKTVEGYLIYFTELEVMKV</sequence>
<evidence type="ECO:0000256" key="8">
    <source>
        <dbReference type="ARBA" id="ARBA00048988"/>
    </source>
</evidence>
<evidence type="ECO:0000256" key="6">
    <source>
        <dbReference type="ARBA" id="ARBA00034617"/>
    </source>
</evidence>
<protein>
    <recommendedName>
        <fullName evidence="7">DNA 3'-5' helicase</fullName>
        <ecNumber evidence="7">5.6.2.4</ecNumber>
    </recommendedName>
</protein>
<evidence type="ECO:0000256" key="4">
    <source>
        <dbReference type="ARBA" id="ARBA00022840"/>
    </source>
</evidence>
<evidence type="ECO:0000256" key="2">
    <source>
        <dbReference type="ARBA" id="ARBA00022801"/>
    </source>
</evidence>
<dbReference type="InterPro" id="IPR000212">
    <property type="entry name" value="DNA_helicase_UvrD/REP"/>
</dbReference>
<feature type="domain" description="UvrD-like helicase C-terminal" evidence="11">
    <location>
        <begin position="473"/>
        <end position="717"/>
    </location>
</feature>
<evidence type="ECO:0000259" key="11">
    <source>
        <dbReference type="PROSITE" id="PS51217"/>
    </source>
</evidence>
<evidence type="ECO:0000256" key="7">
    <source>
        <dbReference type="ARBA" id="ARBA00034808"/>
    </source>
</evidence>
<keyword evidence="2 9" id="KW-0378">Hydrolase</keyword>
<dbReference type="Gene3D" id="3.40.50.300">
    <property type="entry name" value="P-loop containing nucleotide triphosphate hydrolases"/>
    <property type="match status" value="3"/>
</dbReference>
<dbReference type="PANTHER" id="PTHR11070">
    <property type="entry name" value="UVRD / RECB / PCRA DNA HELICASE FAMILY MEMBER"/>
    <property type="match status" value="1"/>
</dbReference>
<evidence type="ECO:0000313" key="12">
    <source>
        <dbReference type="EMBL" id="UXP34206.1"/>
    </source>
</evidence>